<feature type="transmembrane region" description="Helical" evidence="6">
    <location>
        <begin position="244"/>
        <end position="264"/>
    </location>
</feature>
<sequence length="306" mass="32737">MNSTKATVIGLAAIVLWSANVGLIKHVSEGFGAVRGAALVYTLSSVVLLLTVGFPKLRTFPRSYLLIGSLLFVSYEICLSLSLGFSQNAQQAIEVGMVNYLWPAMTVVLGIIVNRQRVHWTILPGIGLSLAGILQVLSGNQPLSLIQITRHIGENPFSYGLAFSGAVIWAVYCVVTQKLARGSNGITFFFMLTAATLWVKQLSSSASPFSVSLPATISLLLAALAFGLGYAAWNIGILRGNATLLATVSYFIPVLSAVLASVMLHSALTLSFWQGTGMVCFGSLVCWLATRRKKPPVSQAVVQQNR</sequence>
<evidence type="ECO:0000256" key="4">
    <source>
        <dbReference type="ARBA" id="ARBA00022989"/>
    </source>
</evidence>
<reference evidence="9" key="1">
    <citation type="journal article" date="2019" name="Int. J. Syst. Evol. Microbiol.">
        <title>The Global Catalogue of Microorganisms (GCM) 10K type strain sequencing project: providing services to taxonomists for standard genome sequencing and annotation.</title>
        <authorList>
            <consortium name="The Broad Institute Genomics Platform"/>
            <consortium name="The Broad Institute Genome Sequencing Center for Infectious Disease"/>
            <person name="Wu L."/>
            <person name="Ma J."/>
        </authorList>
    </citation>
    <scope>NUCLEOTIDE SEQUENCE [LARGE SCALE GENOMIC DNA]</scope>
    <source>
        <strain evidence="9">CGMCC 4.1530</strain>
    </source>
</reference>
<comment type="caution">
    <text evidence="8">The sequence shown here is derived from an EMBL/GenBank/DDBJ whole genome shotgun (WGS) entry which is preliminary data.</text>
</comment>
<dbReference type="NCBIfam" id="NF008676">
    <property type="entry name" value="PRK11689.1"/>
    <property type="match status" value="1"/>
</dbReference>
<evidence type="ECO:0000256" key="3">
    <source>
        <dbReference type="ARBA" id="ARBA00022692"/>
    </source>
</evidence>
<accession>A0ABW1VJ00</accession>
<evidence type="ECO:0000256" key="1">
    <source>
        <dbReference type="ARBA" id="ARBA00004651"/>
    </source>
</evidence>
<dbReference type="InterPro" id="IPR051258">
    <property type="entry name" value="Diverse_Substrate_Transporter"/>
</dbReference>
<protein>
    <submittedName>
        <fullName evidence="8">Aromatic amino acid DMT transporter YddG</fullName>
    </submittedName>
</protein>
<feature type="transmembrane region" description="Helical" evidence="6">
    <location>
        <begin position="120"/>
        <end position="137"/>
    </location>
</feature>
<feature type="transmembrane region" description="Helical" evidence="6">
    <location>
        <begin position="211"/>
        <end position="232"/>
    </location>
</feature>
<feature type="transmembrane region" description="Helical" evidence="6">
    <location>
        <begin position="157"/>
        <end position="175"/>
    </location>
</feature>
<evidence type="ECO:0000313" key="9">
    <source>
        <dbReference type="Proteomes" id="UP001596215"/>
    </source>
</evidence>
<keyword evidence="9" id="KW-1185">Reference proteome</keyword>
<dbReference type="EMBL" id="JBHSUC010000001">
    <property type="protein sequence ID" value="MFC6360806.1"/>
    <property type="molecule type" value="Genomic_DNA"/>
</dbReference>
<keyword evidence="4 6" id="KW-1133">Transmembrane helix</keyword>
<evidence type="ECO:0000259" key="7">
    <source>
        <dbReference type="Pfam" id="PF00892"/>
    </source>
</evidence>
<name>A0ABW1VJ00_9GAMM</name>
<evidence type="ECO:0000313" key="8">
    <source>
        <dbReference type="EMBL" id="MFC6360806.1"/>
    </source>
</evidence>
<dbReference type="PANTHER" id="PTHR42920">
    <property type="entry name" value="OS03G0707200 PROTEIN-RELATED"/>
    <property type="match status" value="1"/>
</dbReference>
<feature type="transmembrane region" description="Helical" evidence="6">
    <location>
        <begin position="182"/>
        <end position="199"/>
    </location>
</feature>
<dbReference type="Proteomes" id="UP001596215">
    <property type="component" value="Unassembled WGS sequence"/>
</dbReference>
<feature type="transmembrane region" description="Helical" evidence="6">
    <location>
        <begin position="97"/>
        <end position="113"/>
    </location>
</feature>
<evidence type="ECO:0000256" key="5">
    <source>
        <dbReference type="ARBA" id="ARBA00023136"/>
    </source>
</evidence>
<gene>
    <name evidence="8" type="primary">yddG</name>
    <name evidence="8" type="ORF">ACFP73_01610</name>
</gene>
<keyword evidence="3 6" id="KW-0812">Transmembrane</keyword>
<dbReference type="Pfam" id="PF00892">
    <property type="entry name" value="EamA"/>
    <property type="match status" value="2"/>
</dbReference>
<organism evidence="8 9">
    <name type="scientific">Tatumella punctata</name>
    <dbReference type="NCBI Taxonomy" id="399969"/>
    <lineage>
        <taxon>Bacteria</taxon>
        <taxon>Pseudomonadati</taxon>
        <taxon>Pseudomonadota</taxon>
        <taxon>Gammaproteobacteria</taxon>
        <taxon>Enterobacterales</taxon>
        <taxon>Erwiniaceae</taxon>
        <taxon>Tatumella</taxon>
    </lineage>
</organism>
<dbReference type="SUPFAM" id="SSF103481">
    <property type="entry name" value="Multidrug resistance efflux transporter EmrE"/>
    <property type="match status" value="2"/>
</dbReference>
<dbReference type="InterPro" id="IPR000620">
    <property type="entry name" value="EamA_dom"/>
</dbReference>
<comment type="subcellular location">
    <subcellularLocation>
        <location evidence="1">Cell membrane</location>
        <topology evidence="1">Multi-pass membrane protein</topology>
    </subcellularLocation>
</comment>
<feature type="transmembrane region" description="Helical" evidence="6">
    <location>
        <begin position="64"/>
        <end position="85"/>
    </location>
</feature>
<feature type="domain" description="EamA" evidence="7">
    <location>
        <begin position="8"/>
        <end position="136"/>
    </location>
</feature>
<feature type="domain" description="EamA" evidence="7">
    <location>
        <begin position="159"/>
        <end position="285"/>
    </location>
</feature>
<dbReference type="InterPro" id="IPR037185">
    <property type="entry name" value="EmrE-like"/>
</dbReference>
<evidence type="ECO:0000256" key="2">
    <source>
        <dbReference type="ARBA" id="ARBA00022475"/>
    </source>
</evidence>
<feature type="transmembrane region" description="Helical" evidence="6">
    <location>
        <begin position="270"/>
        <end position="289"/>
    </location>
</feature>
<keyword evidence="5 6" id="KW-0472">Membrane</keyword>
<proteinExistence type="predicted"/>
<evidence type="ECO:0000256" key="6">
    <source>
        <dbReference type="SAM" id="Phobius"/>
    </source>
</evidence>
<dbReference type="RefSeq" id="WP_212706903.1">
    <property type="nucleotide sequence ID" value="NZ_BAAAFW010000059.1"/>
</dbReference>
<feature type="transmembrane region" description="Helical" evidence="6">
    <location>
        <begin position="31"/>
        <end position="52"/>
    </location>
</feature>
<keyword evidence="2" id="KW-1003">Cell membrane</keyword>
<dbReference type="PANTHER" id="PTHR42920:SF24">
    <property type="entry name" value="AROMATIC AMINO ACID EXPORTER YDDG"/>
    <property type="match status" value="1"/>
</dbReference>